<dbReference type="AlphaFoldDB" id="C7N197"/>
<dbReference type="SUPFAM" id="SSF56524">
    <property type="entry name" value="Oxidoreductase molybdopterin-binding domain"/>
    <property type="match status" value="1"/>
</dbReference>
<evidence type="ECO:0000256" key="1">
    <source>
        <dbReference type="SAM" id="SignalP"/>
    </source>
</evidence>
<feature type="chain" id="PRO_5038616789" evidence="1">
    <location>
        <begin position="32"/>
        <end position="521"/>
    </location>
</feature>
<feature type="signal peptide" evidence="1">
    <location>
        <begin position="1"/>
        <end position="31"/>
    </location>
</feature>
<feature type="domain" description="Oxidoreductase molybdopterin-binding" evidence="2">
    <location>
        <begin position="262"/>
        <end position="400"/>
    </location>
</feature>
<dbReference type="PROSITE" id="PS51257">
    <property type="entry name" value="PROKAR_LIPOPROTEIN"/>
    <property type="match status" value="1"/>
</dbReference>
<protein>
    <submittedName>
        <fullName evidence="3">Sulfite oxidase-like oxidoreductase</fullName>
    </submittedName>
</protein>
<dbReference type="PANTHER" id="PTHR19372">
    <property type="entry name" value="SULFITE REDUCTASE"/>
    <property type="match status" value="1"/>
</dbReference>
<dbReference type="GO" id="GO:0006790">
    <property type="term" value="P:sulfur compound metabolic process"/>
    <property type="evidence" value="ECO:0007669"/>
    <property type="project" value="TreeGrafter"/>
</dbReference>
<dbReference type="EMBL" id="CP001684">
    <property type="protein sequence ID" value="ACV23319.1"/>
    <property type="molecule type" value="Genomic_DNA"/>
</dbReference>
<organism evidence="3 4">
    <name type="scientific">Slackia heliotrinireducens (strain ATCC 29202 / DSM 20476 / NCTC 11029 / RHS 1)</name>
    <name type="common">Peptococcus heliotrinreducens</name>
    <dbReference type="NCBI Taxonomy" id="471855"/>
    <lineage>
        <taxon>Bacteria</taxon>
        <taxon>Bacillati</taxon>
        <taxon>Actinomycetota</taxon>
        <taxon>Coriobacteriia</taxon>
        <taxon>Eggerthellales</taxon>
        <taxon>Eggerthellaceae</taxon>
        <taxon>Slackia</taxon>
    </lineage>
</organism>
<dbReference type="eggNOG" id="COG2041">
    <property type="taxonomic scope" value="Bacteria"/>
</dbReference>
<reference evidence="3 4" key="1">
    <citation type="journal article" date="2009" name="Stand. Genomic Sci.">
        <title>Complete genome sequence of Slackia heliotrinireducens type strain (RHS 1).</title>
        <authorList>
            <person name="Pukall R."/>
            <person name="Lapidus A."/>
            <person name="Nolan M."/>
            <person name="Copeland A."/>
            <person name="Glavina Del Rio T."/>
            <person name="Lucas S."/>
            <person name="Chen F."/>
            <person name="Tice H."/>
            <person name="Cheng J.F."/>
            <person name="Chertkov O."/>
            <person name="Bruce D."/>
            <person name="Goodwin L."/>
            <person name="Kuske C."/>
            <person name="Brettin T."/>
            <person name="Detter J.C."/>
            <person name="Han C."/>
            <person name="Pitluck S."/>
            <person name="Pati A."/>
            <person name="Mavrommatis K."/>
            <person name="Ivanova N."/>
            <person name="Ovchinnikova G."/>
            <person name="Chen A."/>
            <person name="Palaniappan K."/>
            <person name="Schneider S."/>
            <person name="Rohde M."/>
            <person name="Chain P."/>
            <person name="D'haeseleer P."/>
            <person name="Goker M."/>
            <person name="Bristow J."/>
            <person name="Eisen J.A."/>
            <person name="Markowitz V."/>
            <person name="Kyrpides N.C."/>
            <person name="Klenk H.P."/>
            <person name="Hugenholtz P."/>
        </authorList>
    </citation>
    <scope>NUCLEOTIDE SEQUENCE [LARGE SCALE GENOMIC DNA]</scope>
    <source>
        <strain evidence="4">ATCC 29202 / DSM 20476 / NCTC 11029 / RHS 1</strain>
    </source>
</reference>
<dbReference type="GO" id="GO:0020037">
    <property type="term" value="F:heme binding"/>
    <property type="evidence" value="ECO:0007669"/>
    <property type="project" value="TreeGrafter"/>
</dbReference>
<dbReference type="HOGENOM" id="CLU_539308_0_0_11"/>
<dbReference type="Pfam" id="PF00174">
    <property type="entry name" value="Oxidored_molyb"/>
    <property type="match status" value="1"/>
</dbReference>
<dbReference type="STRING" id="471855.Shel_23090"/>
<keyword evidence="4" id="KW-1185">Reference proteome</keyword>
<dbReference type="GO" id="GO:0043546">
    <property type="term" value="F:molybdopterin cofactor binding"/>
    <property type="evidence" value="ECO:0007669"/>
    <property type="project" value="TreeGrafter"/>
</dbReference>
<dbReference type="SUPFAM" id="SSF48695">
    <property type="entry name" value="Multiheme cytochromes"/>
    <property type="match status" value="1"/>
</dbReference>
<proteinExistence type="predicted"/>
<accession>C7N197</accession>
<keyword evidence="1" id="KW-0732">Signal</keyword>
<dbReference type="PANTHER" id="PTHR19372:SF7">
    <property type="entry name" value="SULFITE OXIDASE, MITOCHONDRIAL"/>
    <property type="match status" value="1"/>
</dbReference>
<dbReference type="InterPro" id="IPR036374">
    <property type="entry name" value="OxRdtase_Mopterin-bd_sf"/>
</dbReference>
<gene>
    <name evidence="3" type="ordered locus">Shel_23090</name>
</gene>
<dbReference type="SUPFAM" id="SSF81296">
    <property type="entry name" value="E set domains"/>
    <property type="match status" value="1"/>
</dbReference>
<dbReference type="Gene3D" id="2.60.40.650">
    <property type="match status" value="1"/>
</dbReference>
<dbReference type="KEGG" id="shi:Shel_23090"/>
<dbReference type="Proteomes" id="UP000002026">
    <property type="component" value="Chromosome"/>
</dbReference>
<dbReference type="InterPro" id="IPR036280">
    <property type="entry name" value="Multihaem_cyt_sf"/>
</dbReference>
<sequence>MLKKEGNAPRRRKIGVLFAIVAAAVCLLAVAACGTPQTAEPSETNAAAGIDYKEAGFSVFTESDTGMYPDTAWNKNFLNAGNRGCNSCHESLTSVIEGAGLPADHPVPKVGYANDRNVTILDGCLSCHDVHSADYGNYFADAIHNAHYSNVGFTEELGGNCWSCHAINDAPGITEIGNTDWVLWEQVMYEGALGGFPDASDYPLTREFLRLNGHDSGYVTDVAATEQPEINVEMSQDLSDLEDAFVALNHPTYGPDFLYDPTHTFTVSGVNEPREFSLEDLQAMPQTTQRATLQCAVAGSAGHNIYNAEYEGVMLSDIIEACGGLEEGVTGVRVTGWDDWECANIAWPISNYDNAMVALKINGEDMPYEYGGPMVVIVPGAPGGPNCKFIKTIDFTNEEAMDLVGALYQNVPGDVLPAVSAAWFQNDGLEYKLGDTVELTGYAYALATSVAPLDKIEFSTDLGATWTTFDVPEDYDPYQWVTFNFSWTPDTAGTHIIKVRGVNDDGYLSNIDGSIIVTVTE</sequence>
<evidence type="ECO:0000259" key="2">
    <source>
        <dbReference type="Pfam" id="PF00174"/>
    </source>
</evidence>
<name>C7N197_SLAHD</name>
<dbReference type="GO" id="GO:0008482">
    <property type="term" value="F:sulfite oxidase activity"/>
    <property type="evidence" value="ECO:0007669"/>
    <property type="project" value="TreeGrafter"/>
</dbReference>
<evidence type="ECO:0000313" key="4">
    <source>
        <dbReference type="Proteomes" id="UP000002026"/>
    </source>
</evidence>
<dbReference type="RefSeq" id="WP_012799419.1">
    <property type="nucleotide sequence ID" value="NC_013165.1"/>
</dbReference>
<dbReference type="InterPro" id="IPR000572">
    <property type="entry name" value="OxRdtase_Mopterin-bd_dom"/>
</dbReference>
<dbReference type="InterPro" id="IPR014756">
    <property type="entry name" value="Ig_E-set"/>
</dbReference>
<evidence type="ECO:0000313" key="3">
    <source>
        <dbReference type="EMBL" id="ACV23319.1"/>
    </source>
</evidence>
<dbReference type="Gene3D" id="3.90.420.10">
    <property type="entry name" value="Oxidoreductase, molybdopterin-binding domain"/>
    <property type="match status" value="1"/>
</dbReference>